<dbReference type="EMBL" id="MLFT02000003">
    <property type="protein sequence ID" value="PHT53976.1"/>
    <property type="molecule type" value="Genomic_DNA"/>
</dbReference>
<accession>A0A2G2X8Z4</accession>
<proteinExistence type="predicted"/>
<comment type="caution">
    <text evidence="1">The sequence shown here is derived from an EMBL/GenBank/DDBJ whole genome shotgun (WGS) entry which is preliminary data.</text>
</comment>
<evidence type="ECO:0000313" key="2">
    <source>
        <dbReference type="Proteomes" id="UP000224567"/>
    </source>
</evidence>
<reference evidence="2" key="2">
    <citation type="journal article" date="2017" name="J. Anim. Genet.">
        <title>Multiple reference genome sequences of hot pepper reveal the massive evolution of plant disease resistance genes by retroduplication.</title>
        <authorList>
            <person name="Kim S."/>
            <person name="Park J."/>
            <person name="Yeom S.-I."/>
            <person name="Kim Y.-M."/>
            <person name="Seo E."/>
            <person name="Kim K.-T."/>
            <person name="Kim M.-S."/>
            <person name="Lee J.M."/>
            <person name="Cheong K."/>
            <person name="Shin H.-S."/>
            <person name="Kim S.-B."/>
            <person name="Han K."/>
            <person name="Lee J."/>
            <person name="Park M."/>
            <person name="Lee H.-A."/>
            <person name="Lee H.-Y."/>
            <person name="Lee Y."/>
            <person name="Oh S."/>
            <person name="Lee J.H."/>
            <person name="Choi E."/>
            <person name="Choi E."/>
            <person name="Lee S.E."/>
            <person name="Jeon J."/>
            <person name="Kim H."/>
            <person name="Choi G."/>
            <person name="Song H."/>
            <person name="Lee J."/>
            <person name="Lee S.-C."/>
            <person name="Kwon J.-K."/>
            <person name="Lee H.-Y."/>
            <person name="Koo N."/>
            <person name="Hong Y."/>
            <person name="Kim R.W."/>
            <person name="Kang W.-H."/>
            <person name="Huh J.H."/>
            <person name="Kang B.-C."/>
            <person name="Yang T.-J."/>
            <person name="Lee Y.-H."/>
            <person name="Bennetzen J.L."/>
            <person name="Choi D."/>
        </authorList>
    </citation>
    <scope>NUCLEOTIDE SEQUENCE [LARGE SCALE GENOMIC DNA]</scope>
    <source>
        <strain evidence="2">cv. PBC81</strain>
    </source>
</reference>
<dbReference type="STRING" id="33114.A0A2G2X8Z4"/>
<dbReference type="Proteomes" id="UP000224567">
    <property type="component" value="Unassembled WGS sequence"/>
</dbReference>
<name>A0A2G2X8Z4_CAPBA</name>
<keyword evidence="2" id="KW-1185">Reference proteome</keyword>
<sequence length="105" mass="12078">MNFHCDISSCSSETSEVSSSANNFEVHQEVAYVTDCRTIIDQDSDESDTEIFMMKRRPRAEHRNVHDSMSINIENQSSFPALEEYGYSFIFYYNDCFGSFPISST</sequence>
<protein>
    <submittedName>
        <fullName evidence="1">Uncharacterized protein</fullName>
    </submittedName>
</protein>
<gene>
    <name evidence="1" type="ORF">CQW23_08438</name>
</gene>
<reference evidence="1 2" key="1">
    <citation type="journal article" date="2017" name="Genome Biol.">
        <title>New reference genome sequences of hot pepper reveal the massive evolution of plant disease-resistance genes by retroduplication.</title>
        <authorList>
            <person name="Kim S."/>
            <person name="Park J."/>
            <person name="Yeom S.I."/>
            <person name="Kim Y.M."/>
            <person name="Seo E."/>
            <person name="Kim K.T."/>
            <person name="Kim M.S."/>
            <person name="Lee J.M."/>
            <person name="Cheong K."/>
            <person name="Shin H.S."/>
            <person name="Kim S.B."/>
            <person name="Han K."/>
            <person name="Lee J."/>
            <person name="Park M."/>
            <person name="Lee H.A."/>
            <person name="Lee H.Y."/>
            <person name="Lee Y."/>
            <person name="Oh S."/>
            <person name="Lee J.H."/>
            <person name="Choi E."/>
            <person name="Choi E."/>
            <person name="Lee S.E."/>
            <person name="Jeon J."/>
            <person name="Kim H."/>
            <person name="Choi G."/>
            <person name="Song H."/>
            <person name="Lee J."/>
            <person name="Lee S.C."/>
            <person name="Kwon J.K."/>
            <person name="Lee H.Y."/>
            <person name="Koo N."/>
            <person name="Hong Y."/>
            <person name="Kim R.W."/>
            <person name="Kang W.H."/>
            <person name="Huh J.H."/>
            <person name="Kang B.C."/>
            <person name="Yang T.J."/>
            <person name="Lee Y.H."/>
            <person name="Bennetzen J.L."/>
            <person name="Choi D."/>
        </authorList>
    </citation>
    <scope>NUCLEOTIDE SEQUENCE [LARGE SCALE GENOMIC DNA]</scope>
    <source>
        <strain evidence="2">cv. PBC81</strain>
    </source>
</reference>
<evidence type="ECO:0000313" key="1">
    <source>
        <dbReference type="EMBL" id="PHT53976.1"/>
    </source>
</evidence>
<organism evidence="1 2">
    <name type="scientific">Capsicum baccatum</name>
    <name type="common">Peruvian pepper</name>
    <dbReference type="NCBI Taxonomy" id="33114"/>
    <lineage>
        <taxon>Eukaryota</taxon>
        <taxon>Viridiplantae</taxon>
        <taxon>Streptophyta</taxon>
        <taxon>Embryophyta</taxon>
        <taxon>Tracheophyta</taxon>
        <taxon>Spermatophyta</taxon>
        <taxon>Magnoliopsida</taxon>
        <taxon>eudicotyledons</taxon>
        <taxon>Gunneridae</taxon>
        <taxon>Pentapetalae</taxon>
        <taxon>asterids</taxon>
        <taxon>lamiids</taxon>
        <taxon>Solanales</taxon>
        <taxon>Solanaceae</taxon>
        <taxon>Solanoideae</taxon>
        <taxon>Capsiceae</taxon>
        <taxon>Capsicum</taxon>
    </lineage>
</organism>
<dbReference type="AlphaFoldDB" id="A0A2G2X8Z4"/>